<dbReference type="GO" id="GO:0046983">
    <property type="term" value="F:protein dimerization activity"/>
    <property type="evidence" value="ECO:0007669"/>
    <property type="project" value="InterPro"/>
</dbReference>
<keyword evidence="2" id="KW-0805">Transcription regulation</keyword>
<dbReference type="InterPro" id="IPR011598">
    <property type="entry name" value="bHLH_dom"/>
</dbReference>
<feature type="compositionally biased region" description="Basic residues" evidence="5">
    <location>
        <begin position="299"/>
        <end position="309"/>
    </location>
</feature>
<dbReference type="InParanoid" id="A0A804PHM9"/>
<dbReference type="GO" id="GO:0005634">
    <property type="term" value="C:nucleus"/>
    <property type="evidence" value="ECO:0000318"/>
    <property type="project" value="GO_Central"/>
</dbReference>
<evidence type="ECO:0000256" key="2">
    <source>
        <dbReference type="ARBA" id="ARBA00023015"/>
    </source>
</evidence>
<evidence type="ECO:0000313" key="7">
    <source>
        <dbReference type="EnsemblPlants" id="Zm00001eb240050_P001"/>
    </source>
</evidence>
<feature type="compositionally biased region" description="Pro residues" evidence="5">
    <location>
        <begin position="229"/>
        <end position="241"/>
    </location>
</feature>
<dbReference type="PROSITE" id="PS50888">
    <property type="entry name" value="BHLH"/>
    <property type="match status" value="1"/>
</dbReference>
<dbReference type="Pfam" id="PF23132">
    <property type="entry name" value="DUF7049"/>
    <property type="match status" value="1"/>
</dbReference>
<dbReference type="SUPFAM" id="SSF47459">
    <property type="entry name" value="HLH, helix-loop-helix DNA-binding domain"/>
    <property type="match status" value="1"/>
</dbReference>
<dbReference type="Proteomes" id="UP000007305">
    <property type="component" value="Chromosome 5"/>
</dbReference>
<accession>A0A804PHM9</accession>
<dbReference type="InterPro" id="IPR036638">
    <property type="entry name" value="HLH_DNA-bd_sf"/>
</dbReference>
<keyword evidence="4" id="KW-0175">Coiled coil</keyword>
<dbReference type="SMART" id="SM00353">
    <property type="entry name" value="HLH"/>
    <property type="match status" value="1"/>
</dbReference>
<evidence type="ECO:0000256" key="4">
    <source>
        <dbReference type="SAM" id="Coils"/>
    </source>
</evidence>
<sequence length="597" mass="63045">MDTLFVLGQESRLRILQQAAARVPGCAYLCAWAAAIPSQPHRPASSSSSAAAATTSARLLCCIDAWLCDGGRPSLGDDAHRLRALFDAYRGSLCAPVSGCVPGWAYKDGRAYMELPAHDLTTSASLPVQQQFYQMAAFMGCESGEVEIGMYTAPTSGTSPMSLESTLQQVFSEDFFQQSLLEELLQLPPTRPSSPSVSVGSPAADALTSLPRTMAATPTPSSSVERRAPPVPPPPPPHARPPVFPVPFARHGPGHVRFPSADTDDAAMAQAMIDVISGASSSSALPTPPSTATAPPPPGKHHRARRRRGAATAFRAYNAALAPRAPWRPPGVPGQRMIKMGISILRRMHMLRFSRERTGTTMAQRGQEGEDDLSSPAVPTSSQLNHMISERRRRERLNESFEALRGLLPPGSKKDKATVLAKTLDYMSILVAQIADLEAKNRSLESRAQHHHRHANGGSNGGRVVVLQGLMSGTSSSERVQVHVTAGAGDVGTSASSPSAGPPPPASREVEETVRVHARAARSDVAELVARALAAIKGMGRFTVVAVDAGRSSDGGGDFAQATFTLRATTGEFDAASLREAVAKAADDSATPPSDDS</sequence>
<dbReference type="EnsemblPlants" id="Zm00001eb240050_T001">
    <property type="protein sequence ID" value="Zm00001eb240050_P001"/>
    <property type="gene ID" value="Zm00001eb240050"/>
</dbReference>
<feature type="compositionally biased region" description="Pro residues" evidence="5">
    <location>
        <begin position="286"/>
        <end position="298"/>
    </location>
</feature>
<evidence type="ECO:0000256" key="5">
    <source>
        <dbReference type="SAM" id="MobiDB-lite"/>
    </source>
</evidence>
<evidence type="ECO:0000256" key="1">
    <source>
        <dbReference type="ARBA" id="ARBA00005510"/>
    </source>
</evidence>
<reference evidence="7" key="3">
    <citation type="submission" date="2021-05" db="UniProtKB">
        <authorList>
            <consortium name="EnsemblPlants"/>
        </authorList>
    </citation>
    <scope>IDENTIFICATION</scope>
    <source>
        <strain evidence="7">cv. B73</strain>
    </source>
</reference>
<feature type="region of interest" description="Disordered" evidence="5">
    <location>
        <begin position="489"/>
        <end position="508"/>
    </location>
</feature>
<protein>
    <recommendedName>
        <fullName evidence="6">BHLH domain-containing protein</fullName>
    </recommendedName>
</protein>
<dbReference type="GO" id="GO:0000976">
    <property type="term" value="F:transcription cis-regulatory region binding"/>
    <property type="evidence" value="ECO:0000318"/>
    <property type="project" value="GO_Central"/>
</dbReference>
<proteinExistence type="inferred from homology"/>
<reference evidence="7" key="2">
    <citation type="submission" date="2019-07" db="EMBL/GenBank/DDBJ databases">
        <authorList>
            <person name="Seetharam A."/>
            <person name="Woodhouse M."/>
            <person name="Cannon E."/>
        </authorList>
    </citation>
    <scope>NUCLEOTIDE SEQUENCE [LARGE SCALE GENOMIC DNA]</scope>
    <source>
        <strain evidence="7">cv. B73</strain>
    </source>
</reference>
<dbReference type="AlphaFoldDB" id="A0A804PHM9"/>
<keyword evidence="8" id="KW-1185">Reference proteome</keyword>
<feature type="region of interest" description="Disordered" evidence="5">
    <location>
        <begin position="359"/>
        <end position="381"/>
    </location>
</feature>
<feature type="coiled-coil region" evidence="4">
    <location>
        <begin position="427"/>
        <end position="454"/>
    </location>
</feature>
<reference evidence="8" key="1">
    <citation type="journal article" date="2009" name="Science">
        <title>The B73 maize genome: complexity, diversity, and dynamics.</title>
        <authorList>
            <person name="Schnable P.S."/>
            <person name="Ware D."/>
            <person name="Fulton R.S."/>
            <person name="Stein J.C."/>
            <person name="Wei F."/>
            <person name="Pasternak S."/>
            <person name="Liang C."/>
            <person name="Zhang J."/>
            <person name="Fulton L."/>
            <person name="Graves T.A."/>
            <person name="Minx P."/>
            <person name="Reily A.D."/>
            <person name="Courtney L."/>
            <person name="Kruchowski S.S."/>
            <person name="Tomlinson C."/>
            <person name="Strong C."/>
            <person name="Delehaunty K."/>
            <person name="Fronick C."/>
            <person name="Courtney B."/>
            <person name="Rock S.M."/>
            <person name="Belter E."/>
            <person name="Du F."/>
            <person name="Kim K."/>
            <person name="Abbott R.M."/>
            <person name="Cotton M."/>
            <person name="Levy A."/>
            <person name="Marchetto P."/>
            <person name="Ochoa K."/>
            <person name="Jackson S.M."/>
            <person name="Gillam B."/>
            <person name="Chen W."/>
            <person name="Yan L."/>
            <person name="Higginbotham J."/>
            <person name="Cardenas M."/>
            <person name="Waligorski J."/>
            <person name="Applebaum E."/>
            <person name="Phelps L."/>
            <person name="Falcone J."/>
            <person name="Kanchi K."/>
            <person name="Thane T."/>
            <person name="Scimone A."/>
            <person name="Thane N."/>
            <person name="Henke J."/>
            <person name="Wang T."/>
            <person name="Ruppert J."/>
            <person name="Shah N."/>
            <person name="Rotter K."/>
            <person name="Hodges J."/>
            <person name="Ingenthron E."/>
            <person name="Cordes M."/>
            <person name="Kohlberg S."/>
            <person name="Sgro J."/>
            <person name="Delgado B."/>
            <person name="Mead K."/>
            <person name="Chinwalla A."/>
            <person name="Leonard S."/>
            <person name="Crouse K."/>
            <person name="Collura K."/>
            <person name="Kudrna D."/>
            <person name="Currie J."/>
            <person name="He R."/>
            <person name="Angelova A."/>
            <person name="Rajasekar S."/>
            <person name="Mueller T."/>
            <person name="Lomeli R."/>
            <person name="Scara G."/>
            <person name="Ko A."/>
            <person name="Delaney K."/>
            <person name="Wissotski M."/>
            <person name="Lopez G."/>
            <person name="Campos D."/>
            <person name="Braidotti M."/>
            <person name="Ashley E."/>
            <person name="Golser W."/>
            <person name="Kim H."/>
            <person name="Lee S."/>
            <person name="Lin J."/>
            <person name="Dujmic Z."/>
            <person name="Kim W."/>
            <person name="Talag J."/>
            <person name="Zuccolo A."/>
            <person name="Fan C."/>
            <person name="Sebastian A."/>
            <person name="Kramer M."/>
            <person name="Spiegel L."/>
            <person name="Nascimento L."/>
            <person name="Zutavern T."/>
            <person name="Miller B."/>
            <person name="Ambroise C."/>
            <person name="Muller S."/>
            <person name="Spooner W."/>
            <person name="Narechania A."/>
            <person name="Ren L."/>
            <person name="Wei S."/>
            <person name="Kumari S."/>
            <person name="Faga B."/>
            <person name="Levy M.J."/>
            <person name="McMahan L."/>
            <person name="Van Buren P."/>
            <person name="Vaughn M.W."/>
            <person name="Ying K."/>
            <person name="Yeh C.-T."/>
            <person name="Emrich S.J."/>
            <person name="Jia Y."/>
            <person name="Kalyanaraman A."/>
            <person name="Hsia A.-P."/>
            <person name="Barbazuk W.B."/>
            <person name="Baucom R.S."/>
            <person name="Brutnell T.P."/>
            <person name="Carpita N.C."/>
            <person name="Chaparro C."/>
            <person name="Chia J.-M."/>
            <person name="Deragon J.-M."/>
            <person name="Estill J.C."/>
            <person name="Fu Y."/>
            <person name="Jeddeloh J.A."/>
            <person name="Han Y."/>
            <person name="Lee H."/>
            <person name="Li P."/>
            <person name="Lisch D.R."/>
            <person name="Liu S."/>
            <person name="Liu Z."/>
            <person name="Nagel D.H."/>
            <person name="McCann M.C."/>
            <person name="SanMiguel P."/>
            <person name="Myers A.M."/>
            <person name="Nettleton D."/>
            <person name="Nguyen J."/>
            <person name="Penning B.W."/>
            <person name="Ponnala L."/>
            <person name="Schneider K.L."/>
            <person name="Schwartz D.C."/>
            <person name="Sharma A."/>
            <person name="Soderlund C."/>
            <person name="Springer N.M."/>
            <person name="Sun Q."/>
            <person name="Wang H."/>
            <person name="Waterman M."/>
            <person name="Westerman R."/>
            <person name="Wolfgruber T.K."/>
            <person name="Yang L."/>
            <person name="Yu Y."/>
            <person name="Zhang L."/>
            <person name="Zhou S."/>
            <person name="Zhu Q."/>
            <person name="Bennetzen J.L."/>
            <person name="Dawe R.K."/>
            <person name="Jiang J."/>
            <person name="Jiang N."/>
            <person name="Presting G.G."/>
            <person name="Wessler S.R."/>
            <person name="Aluru S."/>
            <person name="Martienssen R.A."/>
            <person name="Clifton S.W."/>
            <person name="McCombie W.R."/>
            <person name="Wing R.A."/>
            <person name="Wilson R.K."/>
        </authorList>
    </citation>
    <scope>NUCLEOTIDE SEQUENCE [LARGE SCALE GENOMIC DNA]</scope>
    <source>
        <strain evidence="8">cv. B73</strain>
    </source>
</reference>
<dbReference type="PANTHER" id="PTHR46665">
    <property type="entry name" value="TRANSCRIPTION FACTOR BHLH041-RELATED-RELATED"/>
    <property type="match status" value="1"/>
</dbReference>
<dbReference type="Pfam" id="PF00010">
    <property type="entry name" value="HLH"/>
    <property type="match status" value="1"/>
</dbReference>
<dbReference type="InterPro" id="IPR044658">
    <property type="entry name" value="bHLH92/bHLH041-like"/>
</dbReference>
<dbReference type="Pfam" id="PF23133">
    <property type="entry name" value="DUF7050"/>
    <property type="match status" value="1"/>
</dbReference>
<dbReference type="InterPro" id="IPR055477">
    <property type="entry name" value="DUF7049"/>
</dbReference>
<name>A0A804PHM9_MAIZE</name>
<dbReference type="FunCoup" id="A0A804PHM9">
    <property type="interactions" value="3624"/>
</dbReference>
<organism evidence="7 8">
    <name type="scientific">Zea mays</name>
    <name type="common">Maize</name>
    <dbReference type="NCBI Taxonomy" id="4577"/>
    <lineage>
        <taxon>Eukaryota</taxon>
        <taxon>Viridiplantae</taxon>
        <taxon>Streptophyta</taxon>
        <taxon>Embryophyta</taxon>
        <taxon>Tracheophyta</taxon>
        <taxon>Spermatophyta</taxon>
        <taxon>Magnoliopsida</taxon>
        <taxon>Liliopsida</taxon>
        <taxon>Poales</taxon>
        <taxon>Poaceae</taxon>
        <taxon>PACMAD clade</taxon>
        <taxon>Panicoideae</taxon>
        <taxon>Andropogonodae</taxon>
        <taxon>Andropogoneae</taxon>
        <taxon>Tripsacinae</taxon>
        <taxon>Zea</taxon>
    </lineage>
</organism>
<comment type="similarity">
    <text evidence="1">Belongs to the bHLH protein family.</text>
</comment>
<dbReference type="Gramene" id="Zm00001eb240050_T001">
    <property type="protein sequence ID" value="Zm00001eb240050_P001"/>
    <property type="gene ID" value="Zm00001eb240050"/>
</dbReference>
<feature type="domain" description="BHLH" evidence="6">
    <location>
        <begin position="381"/>
        <end position="430"/>
    </location>
</feature>
<feature type="region of interest" description="Disordered" evidence="5">
    <location>
        <begin position="279"/>
        <end position="309"/>
    </location>
</feature>
<dbReference type="PANTHER" id="PTHR46665:SF1">
    <property type="entry name" value="SPERMATOGENESIS- AND OOGENESIS-SPECIFIC BASIC HELIX-LOOP-HELIX-CONTAINING PROTEIN 1"/>
    <property type="match status" value="1"/>
</dbReference>
<dbReference type="Gene3D" id="4.10.280.10">
    <property type="entry name" value="Helix-loop-helix DNA-binding domain"/>
    <property type="match status" value="1"/>
</dbReference>
<keyword evidence="3" id="KW-0804">Transcription</keyword>
<evidence type="ECO:0000313" key="8">
    <source>
        <dbReference type="Proteomes" id="UP000007305"/>
    </source>
</evidence>
<evidence type="ECO:0000256" key="3">
    <source>
        <dbReference type="ARBA" id="ARBA00023163"/>
    </source>
</evidence>
<evidence type="ECO:0000259" key="6">
    <source>
        <dbReference type="PROSITE" id="PS50888"/>
    </source>
</evidence>
<feature type="region of interest" description="Disordered" evidence="5">
    <location>
        <begin position="209"/>
        <end position="241"/>
    </location>
</feature>
<dbReference type="InterPro" id="IPR055478">
    <property type="entry name" value="DUF7050"/>
</dbReference>